<dbReference type="RefSeq" id="XP_018134473.2">
    <property type="nucleotide sequence ID" value="XM_018270566.2"/>
</dbReference>
<feature type="compositionally biased region" description="Acidic residues" evidence="1">
    <location>
        <begin position="101"/>
        <end position="123"/>
    </location>
</feature>
<dbReference type="GeneID" id="28834424"/>
<dbReference type="AlphaFoldDB" id="A0A1B8GY58"/>
<dbReference type="Proteomes" id="UP000091956">
    <property type="component" value="Unassembled WGS sequence"/>
</dbReference>
<dbReference type="InterPro" id="IPR037738">
    <property type="entry name" value="Ecm13-like"/>
</dbReference>
<proteinExistence type="predicted"/>
<evidence type="ECO:0000256" key="1">
    <source>
        <dbReference type="SAM" id="MobiDB-lite"/>
    </source>
</evidence>
<name>A0A1B8GY58_9PEZI</name>
<feature type="compositionally biased region" description="Polar residues" evidence="1">
    <location>
        <begin position="1"/>
        <end position="11"/>
    </location>
</feature>
<organism evidence="2 3">
    <name type="scientific">Pseudogymnoascus verrucosus</name>
    <dbReference type="NCBI Taxonomy" id="342668"/>
    <lineage>
        <taxon>Eukaryota</taxon>
        <taxon>Fungi</taxon>
        <taxon>Dikarya</taxon>
        <taxon>Ascomycota</taxon>
        <taxon>Pezizomycotina</taxon>
        <taxon>Leotiomycetes</taxon>
        <taxon>Thelebolales</taxon>
        <taxon>Thelebolaceae</taxon>
        <taxon>Pseudogymnoascus</taxon>
    </lineage>
</organism>
<feature type="region of interest" description="Disordered" evidence="1">
    <location>
        <begin position="1"/>
        <end position="24"/>
    </location>
</feature>
<gene>
    <name evidence="2" type="ORF">VE01_01038</name>
</gene>
<dbReference type="PANTHER" id="PTHR36826">
    <property type="entry name" value="PROTEIN ECM13"/>
    <property type="match status" value="1"/>
</dbReference>
<protein>
    <submittedName>
        <fullName evidence="2">Uncharacterized protein</fullName>
    </submittedName>
</protein>
<feature type="compositionally biased region" description="Acidic residues" evidence="1">
    <location>
        <begin position="149"/>
        <end position="173"/>
    </location>
</feature>
<feature type="region of interest" description="Disordered" evidence="1">
    <location>
        <begin position="89"/>
        <end position="124"/>
    </location>
</feature>
<keyword evidence="3" id="KW-1185">Reference proteome</keyword>
<feature type="compositionally biased region" description="Acidic residues" evidence="1">
    <location>
        <begin position="191"/>
        <end position="204"/>
    </location>
</feature>
<accession>A0A1B8GY58</accession>
<feature type="region of interest" description="Disordered" evidence="1">
    <location>
        <begin position="137"/>
        <end position="213"/>
    </location>
</feature>
<evidence type="ECO:0000313" key="3">
    <source>
        <dbReference type="Proteomes" id="UP000091956"/>
    </source>
</evidence>
<reference evidence="3" key="2">
    <citation type="journal article" date="2018" name="Nat. Commun.">
        <title>Extreme sensitivity to ultraviolet light in the fungal pathogen causing white-nose syndrome of bats.</title>
        <authorList>
            <person name="Palmer J.M."/>
            <person name="Drees K.P."/>
            <person name="Foster J.T."/>
            <person name="Lindner D.L."/>
        </authorList>
    </citation>
    <scope>NUCLEOTIDE SEQUENCE [LARGE SCALE GENOMIC DNA]</scope>
    <source>
        <strain evidence="3">UAMH 10579</strain>
    </source>
</reference>
<dbReference type="EMBL" id="KV460208">
    <property type="protein sequence ID" value="OBU00741.2"/>
    <property type="molecule type" value="Genomic_DNA"/>
</dbReference>
<dbReference type="STRING" id="342668.A0A1B8GY58"/>
<sequence>MSTFTTTSIPTRQPLPSAPPKRKTMSITQTYYLAHSARGKLSAEASRSDHRLRRLVGHANLLDSLMLELADAEAEQESWFNASVRGARKTEDRHIQWADSVVEEEDYEESDSSDDSEEEEDVDMGFATLQRVKSHQAFDVTMVPSPLDADSESDEEEEEDDEDIYEDDGEEDYALLSLQRTHSHPASPPDLIDEDDSSSSEDEAMPPSPPADVVHAFPEAEARRSKVSPAKGQFFDEGFYLPQRTLVSAVSVY</sequence>
<reference evidence="2 3" key="1">
    <citation type="submission" date="2016-03" db="EMBL/GenBank/DDBJ databases">
        <title>Comparative genomics of Pseudogymnoascus destructans, the fungus causing white-nose syndrome of bats.</title>
        <authorList>
            <person name="Palmer J.M."/>
            <person name="Drees K.P."/>
            <person name="Foster J.T."/>
            <person name="Lindner D.L."/>
        </authorList>
    </citation>
    <scope>NUCLEOTIDE SEQUENCE [LARGE SCALE GENOMIC DNA]</scope>
    <source>
        <strain evidence="2 3">UAMH 10579</strain>
    </source>
</reference>
<evidence type="ECO:0000313" key="2">
    <source>
        <dbReference type="EMBL" id="OBU00741.2"/>
    </source>
</evidence>
<dbReference type="PANTHER" id="PTHR36826:SF1">
    <property type="entry name" value="PROTEIN ECM13"/>
    <property type="match status" value="1"/>
</dbReference>